<dbReference type="InterPro" id="IPR041664">
    <property type="entry name" value="AAA_16"/>
</dbReference>
<evidence type="ECO:0000313" key="8">
    <source>
        <dbReference type="Proteomes" id="UP000019225"/>
    </source>
</evidence>
<dbReference type="InterPro" id="IPR001867">
    <property type="entry name" value="OmpR/PhoB-type_DNA-bd"/>
</dbReference>
<evidence type="ECO:0000256" key="1">
    <source>
        <dbReference type="ARBA" id="ARBA00005820"/>
    </source>
</evidence>
<feature type="DNA-binding region" description="OmpR/PhoB-type" evidence="5">
    <location>
        <begin position="1"/>
        <end position="96"/>
    </location>
</feature>
<dbReference type="eggNOG" id="COG2114">
    <property type="taxonomic scope" value="Bacteria"/>
</dbReference>
<sequence length="866" mass="93567">MHFFLLGSLEVTVGDRTLQLGGVKQRLALALLLSRANELVPASQLMLALWPDETPISARKILHNAVSGIRKLLAVADSGPDAPQLLTKAPGYLLQVSPEQVDLMRFQLLVQQGQGEVAAGQWAQAAEVLGQALGLWRGPMLSDLLEAGADWPEIGLASTVRLTAIEDRTEALLRLGRGGELLGELEALAEQEPLRERLCGQLMRVLYQHGRQAEALAVYRRTRTVLAEQLGLDPNPQLQELERAILNHDLDTPPTEVPESVPEQREVAALSSRESLELEEIQQISTVLVVASAPPGQSLTAEGLDLVRDYVGAVLAQQARDREVALLEEPEADLGSFLAEVGAGWQDAGDGGGSVLWLASTGVREVREFDTWRAVRLARGVHSQLTVDRGGLPGGGGVPPFEVRIVVTTGNARVRRGSAEGALAWPCPEQDLLRRCLRLLTDDSRAPVRMCATTLEAVSMLDRAEHLPFVARQDELGTLDCLLEATRAKRQPHLVTVFGHAGVGRSRLIGQWLGRVMADPGVSCVVVRSQAPITRSSPTAELASLVRAAAGVEAGARAAVVDIKVADLVERVVDEHRCSWVLAHLSTLLNPDRGGDPLAEAAVEACAVLFEALAGWRPLVLVVEDLHWADTAVVDFLNLMVTRLGGVPLLVVATSRPELLDRHPVWGAGWSRSCSLWLQGLSDEETLRVLWNSYAAPGEKSRGRGGRWSPEDLRVMVAPLGGNPLFAVEYGRVLRESPTGATVAEMATALPYSVRSRLALLLNSLPTPARVVLYDVALFEGGATESVLGVLARQGGQPVPYRWLRYLEHRDILRRVTGSGGQGEAEYVFVSAHLRAVARARVPEAVLARKRCLIASPANQPEILTG</sequence>
<dbReference type="InterPro" id="IPR011990">
    <property type="entry name" value="TPR-like_helical_dom_sf"/>
</dbReference>
<feature type="domain" description="OmpR/PhoB-type" evidence="6">
    <location>
        <begin position="1"/>
        <end position="96"/>
    </location>
</feature>
<evidence type="ECO:0000313" key="7">
    <source>
        <dbReference type="EMBL" id="AHH99061.1"/>
    </source>
</evidence>
<keyword evidence="2" id="KW-0805">Transcription regulation</keyword>
<dbReference type="InterPro" id="IPR051677">
    <property type="entry name" value="AfsR-DnrI-RedD_regulator"/>
</dbReference>
<dbReference type="eggNOG" id="COG3899">
    <property type="taxonomic scope" value="Bacteria"/>
</dbReference>
<dbReference type="STRING" id="1449976.KALB_5700"/>
<comment type="similarity">
    <text evidence="1">Belongs to the AfsR/DnrI/RedD regulatory family.</text>
</comment>
<dbReference type="PANTHER" id="PTHR35807">
    <property type="entry name" value="TRANSCRIPTIONAL REGULATOR REDD-RELATED"/>
    <property type="match status" value="1"/>
</dbReference>
<dbReference type="eggNOG" id="COG3629">
    <property type="taxonomic scope" value="Bacteria"/>
</dbReference>
<keyword evidence="8" id="KW-1185">Reference proteome</keyword>
<dbReference type="RefSeq" id="WP_025358999.1">
    <property type="nucleotide sequence ID" value="NZ_CP007155.1"/>
</dbReference>
<accession>W5WEM9</accession>
<dbReference type="GO" id="GO:0006355">
    <property type="term" value="P:regulation of DNA-templated transcription"/>
    <property type="evidence" value="ECO:0007669"/>
    <property type="project" value="InterPro"/>
</dbReference>
<dbReference type="InterPro" id="IPR036388">
    <property type="entry name" value="WH-like_DNA-bd_sf"/>
</dbReference>
<dbReference type="SUPFAM" id="SSF48452">
    <property type="entry name" value="TPR-like"/>
    <property type="match status" value="1"/>
</dbReference>
<dbReference type="HOGENOM" id="CLU_012609_0_0_11"/>
<protein>
    <recommendedName>
        <fullName evidence="6">OmpR/PhoB-type domain-containing protein</fullName>
    </recommendedName>
</protein>
<dbReference type="AlphaFoldDB" id="W5WEM9"/>
<organism evidence="7 8">
    <name type="scientific">Kutzneria albida DSM 43870</name>
    <dbReference type="NCBI Taxonomy" id="1449976"/>
    <lineage>
        <taxon>Bacteria</taxon>
        <taxon>Bacillati</taxon>
        <taxon>Actinomycetota</taxon>
        <taxon>Actinomycetes</taxon>
        <taxon>Pseudonocardiales</taxon>
        <taxon>Pseudonocardiaceae</taxon>
        <taxon>Kutzneria</taxon>
    </lineage>
</organism>
<dbReference type="SMART" id="SM00862">
    <property type="entry name" value="Trans_reg_C"/>
    <property type="match status" value="1"/>
</dbReference>
<dbReference type="InterPro" id="IPR005158">
    <property type="entry name" value="BTAD"/>
</dbReference>
<name>W5WEM9_9PSEU</name>
<evidence type="ECO:0000259" key="6">
    <source>
        <dbReference type="PROSITE" id="PS51755"/>
    </source>
</evidence>
<dbReference type="SMART" id="SM01043">
    <property type="entry name" value="BTAD"/>
    <property type="match status" value="1"/>
</dbReference>
<dbReference type="KEGG" id="kal:KALB_5700"/>
<dbReference type="GO" id="GO:0003677">
    <property type="term" value="F:DNA binding"/>
    <property type="evidence" value="ECO:0007669"/>
    <property type="project" value="UniProtKB-UniRule"/>
</dbReference>
<dbReference type="PANTHER" id="PTHR35807:SF1">
    <property type="entry name" value="TRANSCRIPTIONAL REGULATOR REDD"/>
    <property type="match status" value="1"/>
</dbReference>
<gene>
    <name evidence="7" type="ORF">KALB_5700</name>
</gene>
<dbReference type="InterPro" id="IPR027417">
    <property type="entry name" value="P-loop_NTPase"/>
</dbReference>
<dbReference type="SUPFAM" id="SSF46894">
    <property type="entry name" value="C-terminal effector domain of the bipartite response regulators"/>
    <property type="match status" value="1"/>
</dbReference>
<dbReference type="InterPro" id="IPR016032">
    <property type="entry name" value="Sig_transdc_resp-reg_C-effctor"/>
</dbReference>
<keyword evidence="4" id="KW-0804">Transcription</keyword>
<dbReference type="Pfam" id="PF13191">
    <property type="entry name" value="AAA_16"/>
    <property type="match status" value="1"/>
</dbReference>
<dbReference type="CDD" id="cd15831">
    <property type="entry name" value="BTAD"/>
    <property type="match status" value="1"/>
</dbReference>
<evidence type="ECO:0000256" key="2">
    <source>
        <dbReference type="ARBA" id="ARBA00023015"/>
    </source>
</evidence>
<dbReference type="EMBL" id="CP007155">
    <property type="protein sequence ID" value="AHH99061.1"/>
    <property type="molecule type" value="Genomic_DNA"/>
</dbReference>
<reference evidence="7 8" key="1">
    <citation type="journal article" date="2014" name="BMC Genomics">
        <title>Complete genome sequence of producer of the glycopeptide antibiotic Aculeximycin Kutzneria albida DSM 43870T, a representative of minor genus of Pseudonocardiaceae.</title>
        <authorList>
            <person name="Rebets Y."/>
            <person name="Tokovenko B."/>
            <person name="Lushchyk I."/>
            <person name="Ruckert C."/>
            <person name="Zaburannyi N."/>
            <person name="Bechthold A."/>
            <person name="Kalinowski J."/>
            <person name="Luzhetskyy A."/>
        </authorList>
    </citation>
    <scope>NUCLEOTIDE SEQUENCE [LARGE SCALE GENOMIC DNA]</scope>
    <source>
        <strain evidence="7">DSM 43870</strain>
    </source>
</reference>
<evidence type="ECO:0000256" key="5">
    <source>
        <dbReference type="PROSITE-ProRule" id="PRU01091"/>
    </source>
</evidence>
<dbReference type="Proteomes" id="UP000019225">
    <property type="component" value="Chromosome"/>
</dbReference>
<proteinExistence type="inferred from homology"/>
<dbReference type="GO" id="GO:0000160">
    <property type="term" value="P:phosphorelay signal transduction system"/>
    <property type="evidence" value="ECO:0007669"/>
    <property type="project" value="InterPro"/>
</dbReference>
<dbReference type="Gene3D" id="1.10.10.10">
    <property type="entry name" value="Winged helix-like DNA-binding domain superfamily/Winged helix DNA-binding domain"/>
    <property type="match status" value="1"/>
</dbReference>
<evidence type="ECO:0000256" key="3">
    <source>
        <dbReference type="ARBA" id="ARBA00023125"/>
    </source>
</evidence>
<evidence type="ECO:0000256" key="4">
    <source>
        <dbReference type="ARBA" id="ARBA00023163"/>
    </source>
</evidence>
<dbReference type="Gene3D" id="1.25.40.10">
    <property type="entry name" value="Tetratricopeptide repeat domain"/>
    <property type="match status" value="1"/>
</dbReference>
<dbReference type="SUPFAM" id="SSF52540">
    <property type="entry name" value="P-loop containing nucleoside triphosphate hydrolases"/>
    <property type="match status" value="1"/>
</dbReference>
<dbReference type="Pfam" id="PF03704">
    <property type="entry name" value="BTAD"/>
    <property type="match status" value="1"/>
</dbReference>
<keyword evidence="3 5" id="KW-0238">DNA-binding</keyword>
<dbReference type="OrthoDB" id="4336084at2"/>
<dbReference type="PROSITE" id="PS51755">
    <property type="entry name" value="OMPR_PHOB"/>
    <property type="match status" value="1"/>
</dbReference>